<dbReference type="OrthoDB" id="1058301at2759"/>
<feature type="domain" description="GP-PDE" evidence="2">
    <location>
        <begin position="1"/>
        <end position="121"/>
    </location>
</feature>
<dbReference type="KEGG" id="more:E1B28_001384"/>
<proteinExistence type="predicted"/>
<dbReference type="GO" id="GO:0008081">
    <property type="term" value="F:phosphoric diester hydrolase activity"/>
    <property type="evidence" value="ECO:0007669"/>
    <property type="project" value="InterPro"/>
</dbReference>
<dbReference type="EMBL" id="CM032181">
    <property type="protein sequence ID" value="KAG7099551.1"/>
    <property type="molecule type" value="Genomic_DNA"/>
</dbReference>
<dbReference type="SUPFAM" id="SSF51695">
    <property type="entry name" value="PLC-like phosphodiesterases"/>
    <property type="match status" value="1"/>
</dbReference>
<dbReference type="Pfam" id="PF03009">
    <property type="entry name" value="GDPD"/>
    <property type="match status" value="1"/>
</dbReference>
<evidence type="ECO:0000256" key="1">
    <source>
        <dbReference type="SAM" id="MobiDB-lite"/>
    </source>
</evidence>
<evidence type="ECO:0000259" key="2">
    <source>
        <dbReference type="PROSITE" id="PS51704"/>
    </source>
</evidence>
<dbReference type="Proteomes" id="UP001049176">
    <property type="component" value="Chromosome 1"/>
</dbReference>
<organism evidence="3 4">
    <name type="scientific">Marasmius oreades</name>
    <name type="common">fairy-ring Marasmius</name>
    <dbReference type="NCBI Taxonomy" id="181124"/>
    <lineage>
        <taxon>Eukaryota</taxon>
        <taxon>Fungi</taxon>
        <taxon>Dikarya</taxon>
        <taxon>Basidiomycota</taxon>
        <taxon>Agaricomycotina</taxon>
        <taxon>Agaricomycetes</taxon>
        <taxon>Agaricomycetidae</taxon>
        <taxon>Agaricales</taxon>
        <taxon>Marasmiineae</taxon>
        <taxon>Marasmiaceae</taxon>
        <taxon>Marasmius</taxon>
    </lineage>
</organism>
<accession>A0A9P8AF43</accession>
<dbReference type="Gene3D" id="3.20.20.190">
    <property type="entry name" value="Phosphatidylinositol (PI) phosphodiesterase"/>
    <property type="match status" value="1"/>
</dbReference>
<dbReference type="PROSITE" id="PS51704">
    <property type="entry name" value="GP_PDE"/>
    <property type="match status" value="1"/>
</dbReference>
<dbReference type="GeneID" id="66070460"/>
<name>A0A9P8AF43_9AGAR</name>
<comment type="caution">
    <text evidence="3">The sequence shown here is derived from an EMBL/GenBank/DDBJ whole genome shotgun (WGS) entry which is preliminary data.</text>
</comment>
<dbReference type="InterPro" id="IPR017946">
    <property type="entry name" value="PLC-like_Pdiesterase_TIM-brl"/>
</dbReference>
<gene>
    <name evidence="3" type="ORF">E1B28_001384</name>
</gene>
<dbReference type="RefSeq" id="XP_043016021.1">
    <property type="nucleotide sequence ID" value="XM_043147316.1"/>
</dbReference>
<keyword evidence="4" id="KW-1185">Reference proteome</keyword>
<sequence>MKSVSLTIPPRETAVMPDNSTSPWLGGVRLDAFEGSFGEQIAEAAHTISADILSPADMASREIDDSGYVPFTTKSMVDRAHAFNMLVVPWTVNRLDVAEEVLDAGVDGLITDYPGTMRRLVQQKGYRVAPKYPKKRVLNCLQKHLTLQRL</sequence>
<evidence type="ECO:0000313" key="4">
    <source>
        <dbReference type="Proteomes" id="UP001049176"/>
    </source>
</evidence>
<dbReference type="GO" id="GO:0006629">
    <property type="term" value="P:lipid metabolic process"/>
    <property type="evidence" value="ECO:0007669"/>
    <property type="project" value="InterPro"/>
</dbReference>
<reference evidence="3" key="1">
    <citation type="journal article" date="2021" name="Genome Biol. Evol.">
        <title>The assembled and annotated genome of the fairy-ring fungus Marasmius oreades.</title>
        <authorList>
            <person name="Hiltunen M."/>
            <person name="Ament-Velasquez S.L."/>
            <person name="Johannesson H."/>
        </authorList>
    </citation>
    <scope>NUCLEOTIDE SEQUENCE</scope>
    <source>
        <strain evidence="3">03SP1</strain>
    </source>
</reference>
<protein>
    <recommendedName>
        <fullName evidence="2">GP-PDE domain-containing protein</fullName>
    </recommendedName>
</protein>
<dbReference type="AlphaFoldDB" id="A0A9P8AF43"/>
<evidence type="ECO:0000313" key="3">
    <source>
        <dbReference type="EMBL" id="KAG7099551.1"/>
    </source>
</evidence>
<dbReference type="InterPro" id="IPR030395">
    <property type="entry name" value="GP_PDE_dom"/>
</dbReference>
<feature type="region of interest" description="Disordered" evidence="1">
    <location>
        <begin position="1"/>
        <end position="20"/>
    </location>
</feature>